<evidence type="ECO:0000313" key="5">
    <source>
        <dbReference type="Proteomes" id="UP001165160"/>
    </source>
</evidence>
<evidence type="ECO:0000259" key="3">
    <source>
        <dbReference type="PROSITE" id="PS50850"/>
    </source>
</evidence>
<sequence>MDSKDVLLTLFAIDTIAVSLVIPFLPQYYTLLPFSPSTLEYISSLYNISQILGAFFLGKASDAGVARRREILQNGFLSSSTSYGIIFIVVLLSSSNVDDVKTKVSPYVLMSLICFSRLLVGFFKQTYTLTTTILTSSNSESRSKIIGQISAILTSGWIIGPSVGSWISGRVWLLICMFYLNRVSSSNAVTPV</sequence>
<dbReference type="Gene3D" id="1.20.1250.20">
    <property type="entry name" value="MFS general substrate transporter like domains"/>
    <property type="match status" value="1"/>
</dbReference>
<dbReference type="AlphaFoldDB" id="A0A9W7C183"/>
<proteinExistence type="predicted"/>
<keyword evidence="5" id="KW-1185">Reference proteome</keyword>
<feature type="transmembrane region" description="Helical" evidence="2">
    <location>
        <begin position="104"/>
        <end position="124"/>
    </location>
</feature>
<feature type="domain" description="Major facilitator superfamily (MFS) profile" evidence="3">
    <location>
        <begin position="1"/>
        <end position="192"/>
    </location>
</feature>
<evidence type="ECO:0000313" key="4">
    <source>
        <dbReference type="EMBL" id="GMI01337.1"/>
    </source>
</evidence>
<dbReference type="InterPro" id="IPR036259">
    <property type="entry name" value="MFS_trans_sf"/>
</dbReference>
<name>A0A9W7C183_9STRA</name>
<feature type="transmembrane region" description="Helical" evidence="2">
    <location>
        <begin position="41"/>
        <end position="59"/>
    </location>
</feature>
<feature type="transmembrane region" description="Helical" evidence="2">
    <location>
        <begin position="71"/>
        <end position="92"/>
    </location>
</feature>
<evidence type="ECO:0000256" key="2">
    <source>
        <dbReference type="SAM" id="Phobius"/>
    </source>
</evidence>
<dbReference type="Pfam" id="PF07690">
    <property type="entry name" value="MFS_1"/>
    <property type="match status" value="1"/>
</dbReference>
<dbReference type="SUPFAM" id="SSF103473">
    <property type="entry name" value="MFS general substrate transporter"/>
    <property type="match status" value="1"/>
</dbReference>
<evidence type="ECO:0000256" key="1">
    <source>
        <dbReference type="ARBA" id="ARBA00004141"/>
    </source>
</evidence>
<dbReference type="InterPro" id="IPR011701">
    <property type="entry name" value="MFS"/>
</dbReference>
<dbReference type="InterPro" id="IPR020846">
    <property type="entry name" value="MFS_dom"/>
</dbReference>
<reference evidence="5" key="1">
    <citation type="journal article" date="2023" name="Commun. Biol.">
        <title>Genome analysis of Parmales, the sister group of diatoms, reveals the evolutionary specialization of diatoms from phago-mixotrophs to photoautotrophs.</title>
        <authorList>
            <person name="Ban H."/>
            <person name="Sato S."/>
            <person name="Yoshikawa S."/>
            <person name="Yamada K."/>
            <person name="Nakamura Y."/>
            <person name="Ichinomiya M."/>
            <person name="Sato N."/>
            <person name="Blanc-Mathieu R."/>
            <person name="Endo H."/>
            <person name="Kuwata A."/>
            <person name="Ogata H."/>
        </authorList>
    </citation>
    <scope>NUCLEOTIDE SEQUENCE [LARGE SCALE GENOMIC DNA]</scope>
    <source>
        <strain evidence="5">NIES 3699</strain>
    </source>
</reference>
<accession>A0A9W7C183</accession>
<keyword evidence="2" id="KW-0472">Membrane</keyword>
<dbReference type="GO" id="GO:0022857">
    <property type="term" value="F:transmembrane transporter activity"/>
    <property type="evidence" value="ECO:0007669"/>
    <property type="project" value="InterPro"/>
</dbReference>
<dbReference type="PROSITE" id="PS50850">
    <property type="entry name" value="MFS"/>
    <property type="match status" value="1"/>
</dbReference>
<comment type="caution">
    <text evidence="4">The sequence shown here is derived from an EMBL/GenBank/DDBJ whole genome shotgun (WGS) entry which is preliminary data.</text>
</comment>
<protein>
    <recommendedName>
        <fullName evidence="3">Major facilitator superfamily (MFS) profile domain-containing protein</fullName>
    </recommendedName>
</protein>
<gene>
    <name evidence="4" type="ORF">TrVE_jg13026</name>
</gene>
<dbReference type="EMBL" id="BRXX01000265">
    <property type="protein sequence ID" value="GMI01337.1"/>
    <property type="molecule type" value="Genomic_DNA"/>
</dbReference>
<feature type="transmembrane region" description="Helical" evidence="2">
    <location>
        <begin position="7"/>
        <end position="29"/>
    </location>
</feature>
<comment type="subcellular location">
    <subcellularLocation>
        <location evidence="1">Membrane</location>
        <topology evidence="1">Multi-pass membrane protein</topology>
    </subcellularLocation>
</comment>
<dbReference type="GO" id="GO:0016020">
    <property type="term" value="C:membrane"/>
    <property type="evidence" value="ECO:0007669"/>
    <property type="project" value="UniProtKB-SubCell"/>
</dbReference>
<dbReference type="Proteomes" id="UP001165160">
    <property type="component" value="Unassembled WGS sequence"/>
</dbReference>
<keyword evidence="2" id="KW-1133">Transmembrane helix</keyword>
<organism evidence="4 5">
    <name type="scientific">Triparma verrucosa</name>
    <dbReference type="NCBI Taxonomy" id="1606542"/>
    <lineage>
        <taxon>Eukaryota</taxon>
        <taxon>Sar</taxon>
        <taxon>Stramenopiles</taxon>
        <taxon>Ochrophyta</taxon>
        <taxon>Bolidophyceae</taxon>
        <taxon>Parmales</taxon>
        <taxon>Triparmaceae</taxon>
        <taxon>Triparma</taxon>
    </lineage>
</organism>
<keyword evidence="2" id="KW-0812">Transmembrane</keyword>